<protein>
    <recommendedName>
        <fullName evidence="2">VWFA domain-containing protein</fullName>
    </recommendedName>
</protein>
<feature type="non-terminal residue" evidence="1">
    <location>
        <position position="1"/>
    </location>
</feature>
<sequence length="142" mass="15814">TKSLNTEQHQKNVKTQNLFYVLADMSYSMDEYIPTFQVTRKGFTDAVVLALLERVNDNKTKLYYRGFQGDVGSLHKALEHKDIKPLRDYILNTGPGGGTNTANALRVAIDDIAKARAGLNPDLPNMEKAELLVISDAEDTID</sequence>
<name>X0VAG5_9ZZZZ</name>
<proteinExistence type="predicted"/>
<evidence type="ECO:0000313" key="1">
    <source>
        <dbReference type="EMBL" id="GAF97595.1"/>
    </source>
</evidence>
<dbReference type="EMBL" id="BARS01013524">
    <property type="protein sequence ID" value="GAF97595.1"/>
    <property type="molecule type" value="Genomic_DNA"/>
</dbReference>
<evidence type="ECO:0008006" key="2">
    <source>
        <dbReference type="Google" id="ProtNLM"/>
    </source>
</evidence>
<dbReference type="Gene3D" id="3.40.50.410">
    <property type="entry name" value="von Willebrand factor, type A domain"/>
    <property type="match status" value="1"/>
</dbReference>
<comment type="caution">
    <text evidence="1">The sequence shown here is derived from an EMBL/GenBank/DDBJ whole genome shotgun (WGS) entry which is preliminary data.</text>
</comment>
<dbReference type="SUPFAM" id="SSF53300">
    <property type="entry name" value="vWA-like"/>
    <property type="match status" value="1"/>
</dbReference>
<dbReference type="InterPro" id="IPR036465">
    <property type="entry name" value="vWFA_dom_sf"/>
</dbReference>
<organism evidence="1">
    <name type="scientific">marine sediment metagenome</name>
    <dbReference type="NCBI Taxonomy" id="412755"/>
    <lineage>
        <taxon>unclassified sequences</taxon>
        <taxon>metagenomes</taxon>
        <taxon>ecological metagenomes</taxon>
    </lineage>
</organism>
<dbReference type="AlphaFoldDB" id="X0VAG5"/>
<accession>X0VAG5</accession>
<reference evidence="1" key="1">
    <citation type="journal article" date="2014" name="Front. Microbiol.">
        <title>High frequency of phylogenetically diverse reductive dehalogenase-homologous genes in deep subseafloor sedimentary metagenomes.</title>
        <authorList>
            <person name="Kawai M."/>
            <person name="Futagami T."/>
            <person name="Toyoda A."/>
            <person name="Takaki Y."/>
            <person name="Nishi S."/>
            <person name="Hori S."/>
            <person name="Arai W."/>
            <person name="Tsubouchi T."/>
            <person name="Morono Y."/>
            <person name="Uchiyama I."/>
            <person name="Ito T."/>
            <person name="Fujiyama A."/>
            <person name="Inagaki F."/>
            <person name="Takami H."/>
        </authorList>
    </citation>
    <scope>NUCLEOTIDE SEQUENCE</scope>
    <source>
        <strain evidence="1">Expedition CK06-06</strain>
    </source>
</reference>
<gene>
    <name evidence="1" type="ORF">S01H1_23428</name>
</gene>
<feature type="non-terminal residue" evidence="1">
    <location>
        <position position="142"/>
    </location>
</feature>